<evidence type="ECO:0000313" key="3">
    <source>
        <dbReference type="Proteomes" id="UP000319384"/>
    </source>
</evidence>
<keyword evidence="1" id="KW-0812">Transmembrane</keyword>
<dbReference type="PANTHER" id="PTHR37308:SF1">
    <property type="entry name" value="POLYPRENYL-PHOSPHATE TRANSPORTER"/>
    <property type="match status" value="1"/>
</dbReference>
<feature type="transmembrane region" description="Helical" evidence="1">
    <location>
        <begin position="7"/>
        <end position="30"/>
    </location>
</feature>
<dbReference type="PANTHER" id="PTHR37308">
    <property type="entry name" value="INTEGRAL MEMBRANE PROTEIN"/>
    <property type="match status" value="1"/>
</dbReference>
<gene>
    <name evidence="2" type="ORF">EVA95_01015</name>
</gene>
<feature type="transmembrane region" description="Helical" evidence="1">
    <location>
        <begin position="211"/>
        <end position="231"/>
    </location>
</feature>
<dbReference type="Proteomes" id="UP000319384">
    <property type="component" value="Unassembled WGS sequence"/>
</dbReference>
<sequence>MKEKIRYFIAGIFIGLSELLPGISGATVALMFGVYEKILTFLNKFKEIHLIAPLMLGMILSVVAFSSLINFLYENFSNIFNIFIAFLMIGYGLYLVIKTYLQENVRKGIFFYINLFSAILVGFLLSVFYLSGFSFQEPELLVLFTFGFVACTFLLFPGISGSAFLLSVGAYPLIIGSIANFNFNVLLPFGLGMLMAILIMPRFINMAYKKYGESILVFFGGLIFTAGINNFL</sequence>
<keyword evidence="1" id="KW-0472">Membrane</keyword>
<accession>A0A520N0N5</accession>
<comment type="caution">
    <text evidence="2">The sequence shown here is derived from an EMBL/GenBank/DDBJ whole genome shotgun (WGS) entry which is preliminary data.</text>
</comment>
<dbReference type="EMBL" id="SHBH01000005">
    <property type="protein sequence ID" value="RZO27037.1"/>
    <property type="molecule type" value="Genomic_DNA"/>
</dbReference>
<feature type="transmembrane region" description="Helical" evidence="1">
    <location>
        <begin position="181"/>
        <end position="199"/>
    </location>
</feature>
<proteinExistence type="predicted"/>
<dbReference type="AlphaFoldDB" id="A0A520N0N5"/>
<dbReference type="Pfam" id="PF04018">
    <property type="entry name" value="VCA0040-like"/>
    <property type="match status" value="2"/>
</dbReference>
<feature type="transmembrane region" description="Helical" evidence="1">
    <location>
        <begin position="142"/>
        <end position="175"/>
    </location>
</feature>
<evidence type="ECO:0000256" key="1">
    <source>
        <dbReference type="SAM" id="Phobius"/>
    </source>
</evidence>
<protein>
    <submittedName>
        <fullName evidence="2">DUF368 domain-containing protein</fullName>
    </submittedName>
</protein>
<organism evidence="2 3">
    <name type="scientific">SAR86 cluster bacterium</name>
    <dbReference type="NCBI Taxonomy" id="2030880"/>
    <lineage>
        <taxon>Bacteria</taxon>
        <taxon>Pseudomonadati</taxon>
        <taxon>Pseudomonadota</taxon>
        <taxon>Gammaproteobacteria</taxon>
        <taxon>SAR86 cluster</taxon>
    </lineage>
</organism>
<name>A0A520N0N5_9GAMM</name>
<evidence type="ECO:0000313" key="2">
    <source>
        <dbReference type="EMBL" id="RZO27037.1"/>
    </source>
</evidence>
<feature type="transmembrane region" description="Helical" evidence="1">
    <location>
        <begin position="79"/>
        <end position="97"/>
    </location>
</feature>
<dbReference type="InterPro" id="IPR007163">
    <property type="entry name" value="VCA0040-like"/>
</dbReference>
<reference evidence="2 3" key="1">
    <citation type="submission" date="2019-02" db="EMBL/GenBank/DDBJ databases">
        <title>Prokaryotic population dynamics and viral predation in marine succession experiment using metagenomics: the confinement effect.</title>
        <authorList>
            <person name="Haro-Moreno J.M."/>
            <person name="Rodriguez-Valera F."/>
            <person name="Lopez-Perez M."/>
        </authorList>
    </citation>
    <scope>NUCLEOTIDE SEQUENCE [LARGE SCALE GENOMIC DNA]</scope>
    <source>
        <strain evidence="2">MED-G162</strain>
    </source>
</reference>
<keyword evidence="1" id="KW-1133">Transmembrane helix</keyword>
<feature type="transmembrane region" description="Helical" evidence="1">
    <location>
        <begin position="50"/>
        <end position="72"/>
    </location>
</feature>
<feature type="transmembrane region" description="Helical" evidence="1">
    <location>
        <begin position="109"/>
        <end position="130"/>
    </location>
</feature>